<dbReference type="KEGG" id="cfon:HZU75_05635"/>
<evidence type="ECO:0000256" key="1">
    <source>
        <dbReference type="SAM" id="SignalP"/>
    </source>
</evidence>
<sequence length="232" mass="25891">MRQLLISILALLYPLAGLAGEQPVQLVTAVDSHQSASSAYRQFIAELFGRIPAAYTLSYRPARRAEMELANRQFDGDAGRGADFGSKYPELIRVDPSYFELRFFAISYARSVTAWRDLYGLNIAYLRGIVAVESQLGAHAKLYPSDSVTACIRMVKAHRVEACILNSAAPANQEFTDATPALSNTEFGHSPVYFWLTPQHQVLAQQISTVLRQMQKDGSLARYQRRFEPPSN</sequence>
<evidence type="ECO:0000313" key="3">
    <source>
        <dbReference type="Proteomes" id="UP000510822"/>
    </source>
</evidence>
<dbReference type="Proteomes" id="UP000510822">
    <property type="component" value="Chromosome"/>
</dbReference>
<name>A0A7D5ZFR3_9NEIS</name>
<evidence type="ECO:0000313" key="2">
    <source>
        <dbReference type="EMBL" id="QLI81049.1"/>
    </source>
</evidence>
<dbReference type="RefSeq" id="WP_180308180.1">
    <property type="nucleotide sequence ID" value="NZ_CP058952.1"/>
</dbReference>
<proteinExistence type="predicted"/>
<dbReference type="Gene3D" id="3.40.190.10">
    <property type="entry name" value="Periplasmic binding protein-like II"/>
    <property type="match status" value="2"/>
</dbReference>
<feature type="signal peptide" evidence="1">
    <location>
        <begin position="1"/>
        <end position="19"/>
    </location>
</feature>
<reference evidence="2 3" key="1">
    <citation type="journal article" date="2016" name="Int. J. Syst. Evol. Microbiol.">
        <title>Chitinibacter fontanus sp. nov., isolated from a spring.</title>
        <authorList>
            <person name="Sheu S.Y."/>
            <person name="Li Y.S."/>
            <person name="Young C.C."/>
            <person name="Chen W.M."/>
        </authorList>
    </citation>
    <scope>NUCLEOTIDE SEQUENCE [LARGE SCALE GENOMIC DNA]</scope>
    <source>
        <strain evidence="2 3">STM-7</strain>
    </source>
</reference>
<keyword evidence="1" id="KW-0732">Signal</keyword>
<gene>
    <name evidence="2" type="ORF">HZU75_05635</name>
</gene>
<feature type="chain" id="PRO_5028872270" evidence="1">
    <location>
        <begin position="20"/>
        <end position="232"/>
    </location>
</feature>
<organism evidence="2 3">
    <name type="scientific">Chitinibacter fontanus</name>
    <dbReference type="NCBI Taxonomy" id="1737446"/>
    <lineage>
        <taxon>Bacteria</taxon>
        <taxon>Pseudomonadati</taxon>
        <taxon>Pseudomonadota</taxon>
        <taxon>Betaproteobacteria</taxon>
        <taxon>Neisseriales</taxon>
        <taxon>Chitinibacteraceae</taxon>
        <taxon>Chitinibacter</taxon>
    </lineage>
</organism>
<dbReference type="SUPFAM" id="SSF53850">
    <property type="entry name" value="Periplasmic binding protein-like II"/>
    <property type="match status" value="1"/>
</dbReference>
<dbReference type="AlphaFoldDB" id="A0A7D5ZFR3"/>
<keyword evidence="3" id="KW-1185">Reference proteome</keyword>
<accession>A0A7D5ZFR3</accession>
<protein>
    <submittedName>
        <fullName evidence="2">Transporter substrate-binding domain-containing protein</fullName>
    </submittedName>
</protein>
<dbReference type="EMBL" id="CP058952">
    <property type="protein sequence ID" value="QLI81049.1"/>
    <property type="molecule type" value="Genomic_DNA"/>
</dbReference>